<evidence type="ECO:0000256" key="4">
    <source>
        <dbReference type="ARBA" id="ARBA00006288"/>
    </source>
</evidence>
<feature type="domain" description="Acyl-coenzyme A oxidase N-terminal" evidence="14">
    <location>
        <begin position="15"/>
        <end position="141"/>
    </location>
</feature>
<dbReference type="GO" id="GO:0071949">
    <property type="term" value="F:FAD binding"/>
    <property type="evidence" value="ECO:0007669"/>
    <property type="project" value="InterPro"/>
</dbReference>
<accession>A0A1J1IXQ1</accession>
<evidence type="ECO:0000256" key="5">
    <source>
        <dbReference type="ARBA" id="ARBA00012870"/>
    </source>
</evidence>
<dbReference type="Gene3D" id="1.10.540.10">
    <property type="entry name" value="Acyl-CoA dehydrogenase/oxidase, N-terminal domain"/>
    <property type="match status" value="2"/>
</dbReference>
<dbReference type="InterPro" id="IPR055060">
    <property type="entry name" value="ACOX_C_alpha1"/>
</dbReference>
<dbReference type="FunFam" id="1.20.140.10:FF:000005">
    <property type="entry name" value="Acyl-coenzyme A oxidase"/>
    <property type="match status" value="2"/>
</dbReference>
<keyword evidence="8" id="KW-0276">Fatty acid metabolism</keyword>
<dbReference type="Proteomes" id="UP000183832">
    <property type="component" value="Unassembled WGS sequence"/>
</dbReference>
<keyword evidence="6" id="KW-0285">Flavoprotein</keyword>
<dbReference type="InterPro" id="IPR046373">
    <property type="entry name" value="Acyl-CoA_Oxase/DH_mid-dom_sf"/>
</dbReference>
<dbReference type="GO" id="GO:0005777">
    <property type="term" value="C:peroxisome"/>
    <property type="evidence" value="ECO:0007669"/>
    <property type="project" value="UniProtKB-SubCell"/>
</dbReference>
<comment type="similarity">
    <text evidence="4">Belongs to the acyl-CoA oxidase family.</text>
</comment>
<dbReference type="InterPro" id="IPR029320">
    <property type="entry name" value="Acyl-CoA_ox_N"/>
</dbReference>
<keyword evidence="9" id="KW-0560">Oxidoreductase</keyword>
<dbReference type="InterPro" id="IPR006091">
    <property type="entry name" value="Acyl-CoA_Oxase/DH_mid-dom"/>
</dbReference>
<dbReference type="PANTHER" id="PTHR10909:SF250">
    <property type="entry name" value="PEROXISOMAL ACYL-COENZYME A OXIDASE 1"/>
    <property type="match status" value="1"/>
</dbReference>
<evidence type="ECO:0000256" key="8">
    <source>
        <dbReference type="ARBA" id="ARBA00022832"/>
    </source>
</evidence>
<dbReference type="SUPFAM" id="SSF47203">
    <property type="entry name" value="Acyl-CoA dehydrogenase C-terminal domain-like"/>
    <property type="match status" value="4"/>
</dbReference>
<feature type="domain" description="Acyl-CoA oxidase/dehydrogenase middle" evidence="13">
    <location>
        <begin position="143"/>
        <end position="253"/>
    </location>
</feature>
<dbReference type="Gene3D" id="1.20.140.10">
    <property type="entry name" value="Butyryl-CoA Dehydrogenase, subunit A, domain 3"/>
    <property type="match status" value="4"/>
</dbReference>
<evidence type="ECO:0000256" key="10">
    <source>
        <dbReference type="ARBA" id="ARBA00023098"/>
    </source>
</evidence>
<dbReference type="InterPro" id="IPR012258">
    <property type="entry name" value="Acyl-CoA_oxidase"/>
</dbReference>
<evidence type="ECO:0000256" key="11">
    <source>
        <dbReference type="ARBA" id="ARBA00023140"/>
    </source>
</evidence>
<dbReference type="InterPro" id="IPR009100">
    <property type="entry name" value="AcylCoA_DH/oxidase_NM_dom_sf"/>
</dbReference>
<feature type="domain" description="Acyl-CoA oxidase C-terminal" evidence="12">
    <location>
        <begin position="480"/>
        <end position="661"/>
    </location>
</feature>
<dbReference type="Pfam" id="PF14749">
    <property type="entry name" value="Acyl-CoA_ox_N"/>
    <property type="match status" value="2"/>
</dbReference>
<organism evidence="16 17">
    <name type="scientific">Clunio marinus</name>
    <dbReference type="NCBI Taxonomy" id="568069"/>
    <lineage>
        <taxon>Eukaryota</taxon>
        <taxon>Metazoa</taxon>
        <taxon>Ecdysozoa</taxon>
        <taxon>Arthropoda</taxon>
        <taxon>Hexapoda</taxon>
        <taxon>Insecta</taxon>
        <taxon>Pterygota</taxon>
        <taxon>Neoptera</taxon>
        <taxon>Endopterygota</taxon>
        <taxon>Diptera</taxon>
        <taxon>Nematocera</taxon>
        <taxon>Chironomoidea</taxon>
        <taxon>Chironomidae</taxon>
        <taxon>Clunio</taxon>
    </lineage>
</organism>
<dbReference type="GO" id="GO:0005504">
    <property type="term" value="F:fatty acid binding"/>
    <property type="evidence" value="ECO:0007669"/>
    <property type="project" value="TreeGrafter"/>
</dbReference>
<dbReference type="InterPro" id="IPR036250">
    <property type="entry name" value="AcylCo_DH-like_C"/>
</dbReference>
<evidence type="ECO:0000259" key="12">
    <source>
        <dbReference type="Pfam" id="PF01756"/>
    </source>
</evidence>
<dbReference type="EC" id="1.3.3.6" evidence="5"/>
<dbReference type="GO" id="GO:0033540">
    <property type="term" value="P:fatty acid beta-oxidation using acyl-CoA oxidase"/>
    <property type="evidence" value="ECO:0007669"/>
    <property type="project" value="TreeGrafter"/>
</dbReference>
<dbReference type="OrthoDB" id="538336at2759"/>
<dbReference type="FunFam" id="1.20.140.10:FF:000013">
    <property type="entry name" value="Acyl-coenzyme A oxidase"/>
    <property type="match status" value="1"/>
</dbReference>
<dbReference type="PANTHER" id="PTHR10909">
    <property type="entry name" value="ELECTRON TRANSPORT OXIDOREDUCTASE"/>
    <property type="match status" value="1"/>
</dbReference>
<evidence type="ECO:0000259" key="14">
    <source>
        <dbReference type="Pfam" id="PF14749"/>
    </source>
</evidence>
<evidence type="ECO:0000256" key="2">
    <source>
        <dbReference type="ARBA" id="ARBA00004275"/>
    </source>
</evidence>
<feature type="domain" description="Acyl-CoA oxidase C-alpha1" evidence="15">
    <location>
        <begin position="283"/>
        <end position="444"/>
    </location>
</feature>
<gene>
    <name evidence="16" type="ORF">CLUMA_CG016522</name>
</gene>
<evidence type="ECO:0000259" key="15">
    <source>
        <dbReference type="Pfam" id="PF22924"/>
    </source>
</evidence>
<comment type="pathway">
    <text evidence="3">Lipid metabolism; peroxisomal fatty acid beta-oxidation.</text>
</comment>
<dbReference type="Pfam" id="PF22924">
    <property type="entry name" value="ACOX_C_alpha1"/>
    <property type="match status" value="2"/>
</dbReference>
<evidence type="ECO:0000256" key="1">
    <source>
        <dbReference type="ARBA" id="ARBA00001974"/>
    </source>
</evidence>
<evidence type="ECO:0000259" key="13">
    <source>
        <dbReference type="Pfam" id="PF02770"/>
    </source>
</evidence>
<protein>
    <recommendedName>
        <fullName evidence="5">acyl-CoA oxidase</fullName>
        <ecNumber evidence="5">1.3.3.6</ecNumber>
    </recommendedName>
</protein>
<comment type="subcellular location">
    <subcellularLocation>
        <location evidence="2">Peroxisome</location>
    </subcellularLocation>
</comment>
<dbReference type="InterPro" id="IPR002655">
    <property type="entry name" value="Acyl-CoA_oxidase_C"/>
</dbReference>
<dbReference type="FunFam" id="2.40.110.10:FF:000003">
    <property type="entry name" value="Acyl-coenzyme A oxidase"/>
    <property type="match status" value="2"/>
</dbReference>
<comment type="cofactor">
    <cofactor evidence="1">
        <name>FAD</name>
        <dbReference type="ChEBI" id="CHEBI:57692"/>
    </cofactor>
</comment>
<feature type="domain" description="Acyl-CoA oxidase C-alpha1" evidence="15">
    <location>
        <begin position="950"/>
        <end position="1111"/>
    </location>
</feature>
<keyword evidence="7" id="KW-0274">FAD</keyword>
<evidence type="ECO:0000256" key="7">
    <source>
        <dbReference type="ARBA" id="ARBA00022827"/>
    </source>
</evidence>
<dbReference type="InterPro" id="IPR037069">
    <property type="entry name" value="AcylCoA_DH/ox_N_sf"/>
</dbReference>
<keyword evidence="17" id="KW-1185">Reference proteome</keyword>
<proteinExistence type="inferred from homology"/>
<dbReference type="Pfam" id="PF01756">
    <property type="entry name" value="ACOX"/>
    <property type="match status" value="2"/>
</dbReference>
<dbReference type="EMBL" id="CVRI01000059">
    <property type="protein sequence ID" value="CRL03337.1"/>
    <property type="molecule type" value="Genomic_DNA"/>
</dbReference>
<reference evidence="16 17" key="1">
    <citation type="submission" date="2015-04" db="EMBL/GenBank/DDBJ databases">
        <authorList>
            <person name="Syromyatnikov M.Y."/>
            <person name="Popov V.N."/>
        </authorList>
    </citation>
    <scope>NUCLEOTIDE SEQUENCE [LARGE SCALE GENOMIC DNA]</scope>
</reference>
<sequence length="1341" mass="151295">MNSDLIEERKKVAFNIEEFTNWYYGGAEKVTEQKFFENYFLNDPELRDNIATSYLSHQELYEESIRKATVVLKKLKHLRNQGYNDKDLYSKILGGTFQKYIFREGNPLSVHFDMFIPAIKNMATLEQQAEWLPKAEICNMIGAYAQTELGHGTFVRGLETTAIFDQRCQQFVINSPTITAYKWWPGGLGHTANYALVFAQLYTQQKNHGVHAFLVQLRDEETHKPLKGITIGEIGTKVGFNSVNNGYLGFKNVRIPLKNMLMKNAKVLPNGQYKKSQSALLNYGTMTYIRVGIVIEAASFMANAATIAMRYSLVRRQSPIEPDQPEPKIIEHVTQQMKIFPVIAKTIIFKQAAEFLWGMFNDVSKELEKGDLSRLPELHALSCCLKAICSNEATQAIEVCRLACGGHGYLTSSGFNNMYKMVTSAQTYEGENTVLLLQTARFLIKSWGQALKGEKLTPTVEYLKHFVSRSGETVAWDGSPNGIIRAFQSATAGKVALAYKHIEERKKFLSPEEAVNQTGIELTKAAELHCQLFLLQSASTSINQAIKKLSPALAFVLRDILELYAVDLAIKSLESLLQFVTATSEDIDRLQVRLEAALKRFRTNAIGIVDGFEISDLVLGSTLGAYDGNVYERLLNEAKKSPLNQEDVNKSFYLYLKPFMKSNFKVYVNPDLKEERDKVIFNVEEFTNWFHGGSDKVKEKRFLENYVLSDPQLQSDVDSSYLSHKEKYEEAIRRVVVVLRRLEKLQSEGHQINDLYVKVLGGLPVTNVLKEGHPLVTHMGMFIQSIDLLGNEEQKAEWYEKASRCKILGTYVQTEMGHGTFVRGIETTATYDPKTKEFVINSPSIRAYKWWPGGLGHTVNHAVVFAQLYSLGKHHGLQPFMVQIRDYETHMPMKGIIIGELGNKVGYNAVNNGFLGFNNVRIPLKNMMMKNAKVLENGEFMKTNSPILTYLVMTQTRVGIVRGMAEYLMKASTIAMRYSLVRRQSPIDPNSPEPKIIEHVTQQMKIFPSIAKVFAIKYAADNLIDLYYEVSADMKNGNLSRLPELHALSCCLKAVCTDEAARTVQICRLACGGHGYLNSSGFNDIYGNIVAAQHYEGENTIMNLQTARFLMKVWKQALNNEELTPNLQYMKNFIQNKGRRSHWDESVDGIIRAFQSATAGKVSLAYKHIEERKKFCSIEQATSQTGIELAKAAELYCQLFMLQSLANSIKNGVRQVSPALGNVLKNILELYAVDLAIKSLESLLQFVDISSADIERLQNKLESALKAFKINAIGIVDGFDIPDTVLGSTLGAYDGDVYKRLLEQAKKSPLNQEDVNKSFHLYLKPFMKSNIVGPTRRQDVI</sequence>
<keyword evidence="11" id="KW-0576">Peroxisome</keyword>
<feature type="domain" description="Acyl-coenzyme A oxidase N-terminal" evidence="14">
    <location>
        <begin position="682"/>
        <end position="808"/>
    </location>
</feature>
<evidence type="ECO:0000313" key="16">
    <source>
        <dbReference type="EMBL" id="CRL03337.1"/>
    </source>
</evidence>
<keyword evidence="10" id="KW-0443">Lipid metabolism</keyword>
<evidence type="ECO:0000256" key="6">
    <source>
        <dbReference type="ARBA" id="ARBA00022630"/>
    </source>
</evidence>
<name>A0A1J1IXQ1_9DIPT</name>
<evidence type="ECO:0000256" key="3">
    <source>
        <dbReference type="ARBA" id="ARBA00004846"/>
    </source>
</evidence>
<evidence type="ECO:0000313" key="17">
    <source>
        <dbReference type="Proteomes" id="UP000183832"/>
    </source>
</evidence>
<feature type="domain" description="Acyl-CoA oxidase C-terminal" evidence="12">
    <location>
        <begin position="1148"/>
        <end position="1328"/>
    </location>
</feature>
<dbReference type="Pfam" id="PF02770">
    <property type="entry name" value="Acyl-CoA_dh_M"/>
    <property type="match status" value="1"/>
</dbReference>
<dbReference type="Gene3D" id="2.40.110.10">
    <property type="entry name" value="Butyryl-CoA Dehydrogenase, subunit A, domain 2"/>
    <property type="match status" value="2"/>
</dbReference>
<dbReference type="GO" id="GO:0003997">
    <property type="term" value="F:acyl-CoA oxidase activity"/>
    <property type="evidence" value="ECO:0007669"/>
    <property type="project" value="UniProtKB-EC"/>
</dbReference>
<dbReference type="GO" id="GO:0055088">
    <property type="term" value="P:lipid homeostasis"/>
    <property type="evidence" value="ECO:0007669"/>
    <property type="project" value="TreeGrafter"/>
</dbReference>
<dbReference type="SUPFAM" id="SSF56645">
    <property type="entry name" value="Acyl-CoA dehydrogenase NM domain-like"/>
    <property type="match status" value="2"/>
</dbReference>
<evidence type="ECO:0000256" key="9">
    <source>
        <dbReference type="ARBA" id="ARBA00023002"/>
    </source>
</evidence>